<reference evidence="1" key="1">
    <citation type="journal article" date="2015" name="Nature">
        <title>Complex archaea that bridge the gap between prokaryotes and eukaryotes.</title>
        <authorList>
            <person name="Spang A."/>
            <person name="Saw J.H."/>
            <person name="Jorgensen S.L."/>
            <person name="Zaremba-Niedzwiedzka K."/>
            <person name="Martijn J."/>
            <person name="Lind A.E."/>
            <person name="van Eijk R."/>
            <person name="Schleper C."/>
            <person name="Guy L."/>
            <person name="Ettema T.J."/>
        </authorList>
    </citation>
    <scope>NUCLEOTIDE SEQUENCE</scope>
</reference>
<sequence>MGNRKWCEQHRRELEFKYKDSLYNLRENKHYSMTKCKQILKINEHITQIGRWCKMWGFFARKNGTKHRDIYKNITKDILNEYYIIQKKTAEECGLILKISCSQIYRLLKKHNI</sequence>
<accession>A0A0F9E7C5</accession>
<dbReference type="AlphaFoldDB" id="A0A0F9E7C5"/>
<proteinExistence type="predicted"/>
<dbReference type="EMBL" id="LAZR01036104">
    <property type="protein sequence ID" value="KKL25741.1"/>
    <property type="molecule type" value="Genomic_DNA"/>
</dbReference>
<protein>
    <submittedName>
        <fullName evidence="1">Uncharacterized protein</fullName>
    </submittedName>
</protein>
<organism evidence="1">
    <name type="scientific">marine sediment metagenome</name>
    <dbReference type="NCBI Taxonomy" id="412755"/>
    <lineage>
        <taxon>unclassified sequences</taxon>
        <taxon>metagenomes</taxon>
        <taxon>ecological metagenomes</taxon>
    </lineage>
</organism>
<evidence type="ECO:0000313" key="1">
    <source>
        <dbReference type="EMBL" id="KKL25741.1"/>
    </source>
</evidence>
<name>A0A0F9E7C5_9ZZZZ</name>
<comment type="caution">
    <text evidence="1">The sequence shown here is derived from an EMBL/GenBank/DDBJ whole genome shotgun (WGS) entry which is preliminary data.</text>
</comment>
<gene>
    <name evidence="1" type="ORF">LCGC14_2402280</name>
</gene>
<feature type="non-terminal residue" evidence="1">
    <location>
        <position position="113"/>
    </location>
</feature>